<dbReference type="GO" id="GO:0005524">
    <property type="term" value="F:ATP binding"/>
    <property type="evidence" value="ECO:0007669"/>
    <property type="project" value="UniProtKB-KW"/>
</dbReference>
<dbReference type="Pfam" id="PF13191">
    <property type="entry name" value="AAA_16"/>
    <property type="match status" value="1"/>
</dbReference>
<dbReference type="PANTHER" id="PTHR16305:SF28">
    <property type="entry name" value="GUANYLATE CYCLASE DOMAIN-CONTAINING PROTEIN"/>
    <property type="match status" value="1"/>
</dbReference>
<feature type="non-terminal residue" evidence="4">
    <location>
        <position position="1"/>
    </location>
</feature>
<proteinExistence type="predicted"/>
<evidence type="ECO:0000256" key="1">
    <source>
        <dbReference type="ARBA" id="ARBA00022741"/>
    </source>
</evidence>
<evidence type="ECO:0000259" key="3">
    <source>
        <dbReference type="Pfam" id="PF13191"/>
    </source>
</evidence>
<keyword evidence="1" id="KW-0547">Nucleotide-binding</keyword>
<comment type="caution">
    <text evidence="4">The sequence shown here is derived from an EMBL/GenBank/DDBJ whole genome shotgun (WGS) entry which is preliminary data.</text>
</comment>
<reference evidence="4" key="1">
    <citation type="journal article" date="2014" name="Front. Microbiol.">
        <title>High frequency of phylogenetically diverse reductive dehalogenase-homologous genes in deep subseafloor sedimentary metagenomes.</title>
        <authorList>
            <person name="Kawai M."/>
            <person name="Futagami T."/>
            <person name="Toyoda A."/>
            <person name="Takaki Y."/>
            <person name="Nishi S."/>
            <person name="Hori S."/>
            <person name="Arai W."/>
            <person name="Tsubouchi T."/>
            <person name="Morono Y."/>
            <person name="Uchiyama I."/>
            <person name="Ito T."/>
            <person name="Fujiyama A."/>
            <person name="Inagaki F."/>
            <person name="Takami H."/>
        </authorList>
    </citation>
    <scope>NUCLEOTIDE SEQUENCE</scope>
    <source>
        <strain evidence="4">Expedition CK06-06</strain>
    </source>
</reference>
<accession>X1GZU6</accession>
<dbReference type="SUPFAM" id="SSF52540">
    <property type="entry name" value="P-loop containing nucleoside triphosphate hydrolases"/>
    <property type="match status" value="1"/>
</dbReference>
<dbReference type="GO" id="GO:0004016">
    <property type="term" value="F:adenylate cyclase activity"/>
    <property type="evidence" value="ECO:0007669"/>
    <property type="project" value="TreeGrafter"/>
</dbReference>
<dbReference type="EMBL" id="BARU01032970">
    <property type="protein sequence ID" value="GAH62687.1"/>
    <property type="molecule type" value="Genomic_DNA"/>
</dbReference>
<dbReference type="AlphaFoldDB" id="X1GZU6"/>
<organism evidence="4">
    <name type="scientific">marine sediment metagenome</name>
    <dbReference type="NCBI Taxonomy" id="412755"/>
    <lineage>
        <taxon>unclassified sequences</taxon>
        <taxon>metagenomes</taxon>
        <taxon>ecological metagenomes</taxon>
    </lineage>
</organism>
<dbReference type="GO" id="GO:0005737">
    <property type="term" value="C:cytoplasm"/>
    <property type="evidence" value="ECO:0007669"/>
    <property type="project" value="TreeGrafter"/>
</dbReference>
<feature type="domain" description="Orc1-like AAA ATPase" evidence="3">
    <location>
        <begin position="25"/>
        <end position="77"/>
    </location>
</feature>
<keyword evidence="2" id="KW-0067">ATP-binding</keyword>
<protein>
    <recommendedName>
        <fullName evidence="3">Orc1-like AAA ATPase domain-containing protein</fullName>
    </recommendedName>
</protein>
<sequence>QLLGFDFSDSPDLTGVLDDAMQLRDRTWIYLAEYFKTTANNAPVIIFLDDIHWADDNSLDVITYLAQSLSDQPLLIICLGRSLLLERRPLWGEGHGYHTRINLEPLSTRDCRRLIEDILQKMGQVPLALRELVVSGAEGNPFYIEELIKMLIDSGVIDTRSEQWQVEPSSLAGLLADLNVPSTLTALLQARLDQLAPGEKNLLQQASVVGRVFLG</sequence>
<dbReference type="PANTHER" id="PTHR16305">
    <property type="entry name" value="TESTICULAR SOLUBLE ADENYLYL CYCLASE"/>
    <property type="match status" value="1"/>
</dbReference>
<dbReference type="InterPro" id="IPR027417">
    <property type="entry name" value="P-loop_NTPase"/>
</dbReference>
<evidence type="ECO:0000256" key="2">
    <source>
        <dbReference type="ARBA" id="ARBA00022840"/>
    </source>
</evidence>
<gene>
    <name evidence="4" type="ORF">S03H2_51921</name>
</gene>
<name>X1GZU6_9ZZZZ</name>
<dbReference type="InterPro" id="IPR041664">
    <property type="entry name" value="AAA_16"/>
</dbReference>
<evidence type="ECO:0000313" key="4">
    <source>
        <dbReference type="EMBL" id="GAH62687.1"/>
    </source>
</evidence>